<name>A0A8H6XJC7_9AGAR</name>
<comment type="caution">
    <text evidence="4">The sequence shown here is derived from an EMBL/GenBank/DDBJ whole genome shotgun (WGS) entry which is preliminary data.</text>
</comment>
<keyword evidence="1" id="KW-0677">Repeat</keyword>
<reference evidence="4" key="1">
    <citation type="submission" date="2020-05" db="EMBL/GenBank/DDBJ databases">
        <title>Mycena genomes resolve the evolution of fungal bioluminescence.</title>
        <authorList>
            <person name="Tsai I.J."/>
        </authorList>
    </citation>
    <scope>NUCLEOTIDE SEQUENCE</scope>
    <source>
        <strain evidence="4">CCC161011</strain>
    </source>
</reference>
<evidence type="ECO:0000313" key="5">
    <source>
        <dbReference type="Proteomes" id="UP000620124"/>
    </source>
</evidence>
<feature type="domain" description="Nephrocystin 3-like N-terminal" evidence="3">
    <location>
        <begin position="185"/>
        <end position="348"/>
    </location>
</feature>
<dbReference type="InterPro" id="IPR002110">
    <property type="entry name" value="Ankyrin_rpt"/>
</dbReference>
<dbReference type="SMART" id="SM00248">
    <property type="entry name" value="ANK"/>
    <property type="match status" value="7"/>
</dbReference>
<dbReference type="EMBL" id="JACAZI010000018">
    <property type="protein sequence ID" value="KAF7341405.1"/>
    <property type="molecule type" value="Genomic_DNA"/>
</dbReference>
<proteinExistence type="predicted"/>
<dbReference type="Pfam" id="PF12796">
    <property type="entry name" value="Ank_2"/>
    <property type="match status" value="1"/>
</dbReference>
<dbReference type="AlphaFoldDB" id="A0A8H6XJC7"/>
<keyword evidence="2" id="KW-0040">ANK repeat</keyword>
<feature type="repeat" description="ANK" evidence="2">
    <location>
        <begin position="789"/>
        <end position="816"/>
    </location>
</feature>
<gene>
    <name evidence="4" type="ORF">MVEN_01877300</name>
</gene>
<dbReference type="Pfam" id="PF13637">
    <property type="entry name" value="Ank_4"/>
    <property type="match status" value="1"/>
</dbReference>
<dbReference type="InterPro" id="IPR056884">
    <property type="entry name" value="NPHP3-like_N"/>
</dbReference>
<evidence type="ECO:0000259" key="3">
    <source>
        <dbReference type="Pfam" id="PF24883"/>
    </source>
</evidence>
<dbReference type="InterPro" id="IPR027417">
    <property type="entry name" value="P-loop_NTPase"/>
</dbReference>
<sequence>MATVGFAYGSFGDIIETIKLIPKIDGLIRSGGRPSTEWEATNRELQSLCNELTRLATVHGTGGDQLIHRQLKEELKRCLSIASDFHSKLAASRSFISKALWLASEEKELERFQRQIVERRAALGAIVDQINLVGMRDLQDIGEKLSLGSAYITQSDLEEKLRKWLEFPPSMARKQHESQRIHQKGTGKWLLAAPEFTTWKNANNSSYLWITGPSGVGKTVLSSTVIKKLFCAREKDARAAAVAYFYFDFGEEQKRRVEIMLRCIVLQLSAQSPNPYAALDRQYKLSQGQILPTQQNLMDVLETLLSEIGHAYIVLDALDECNNNTLLIQLISRLQRWTDSRLHLLLTSQPHEIFTAAFVDMSQVALKFETTKSDIRVFVSSQLRSNTNLEHFADRAEDVSTKVVEKSGGMFRLAACLLEELSRQRLEPDMDAILANLPGDLFGIYDRFLEPIHPNDFIHVARVLHWLLCSCTPITLDEMQDALAFNWSEPQRPVFDPSKRGNLMEGVCNMLQGLVIVDRVPSGPGPLVMLSHSSVADYIVSGEFRQKYRHHIGYGPSDTFLAQTCMGYLLHFADDDDLGPNYPPPSEYPLFTYASTFWTDHLRRCDDPALLLPFTIQLLQYIGIWDPPHLPVLLRCAQIGYIEGVQFLLECGANVNEVGCGYYGSALTAACRMGHKDIAALLLHNGANVSAPGNENVLQFACEEGHTEIVQLLIENGANVNEGSRYDGGPLQAAFNKGHVDIAQILLEHGATYKTENIDRALRSACGLGRTETVRLLLAHGANANAHPHGWTVLQAATWGGHTEVVRLLLQSGASIGPGWAELEEPVEEGRTEIVRALLEDGTDVVTGCDERDWQEFLSKKMHSAAAKGYTEIVRLLLKHSADIQVTDTRDQCVLKGAKDREHGRGAGLT</sequence>
<feature type="repeat" description="ANK" evidence="2">
    <location>
        <begin position="662"/>
        <end position="694"/>
    </location>
</feature>
<dbReference type="Gene3D" id="3.40.50.300">
    <property type="entry name" value="P-loop containing nucleotide triphosphate hydrolases"/>
    <property type="match status" value="1"/>
</dbReference>
<accession>A0A8H6XJC7</accession>
<evidence type="ECO:0000256" key="1">
    <source>
        <dbReference type="ARBA" id="ARBA00022737"/>
    </source>
</evidence>
<dbReference type="SUPFAM" id="SSF48403">
    <property type="entry name" value="Ankyrin repeat"/>
    <property type="match status" value="1"/>
</dbReference>
<feature type="repeat" description="ANK" evidence="2">
    <location>
        <begin position="693"/>
        <end position="725"/>
    </location>
</feature>
<dbReference type="PANTHER" id="PTHR10039:SF16">
    <property type="entry name" value="GPI INOSITOL-DEACYLASE"/>
    <property type="match status" value="1"/>
</dbReference>
<feature type="repeat" description="ANK" evidence="2">
    <location>
        <begin position="726"/>
        <end position="758"/>
    </location>
</feature>
<dbReference type="Pfam" id="PF24883">
    <property type="entry name" value="NPHP3_N"/>
    <property type="match status" value="1"/>
</dbReference>
<protein>
    <submittedName>
        <fullName evidence="4">HET-domain-containing protein</fullName>
    </submittedName>
</protein>
<feature type="repeat" description="ANK" evidence="2">
    <location>
        <begin position="862"/>
        <end position="889"/>
    </location>
</feature>
<dbReference type="SUPFAM" id="SSF52540">
    <property type="entry name" value="P-loop containing nucleoside triphosphate hydrolases"/>
    <property type="match status" value="1"/>
</dbReference>
<dbReference type="Proteomes" id="UP000620124">
    <property type="component" value="Unassembled WGS sequence"/>
</dbReference>
<keyword evidence="5" id="KW-1185">Reference proteome</keyword>
<dbReference type="Pfam" id="PF00023">
    <property type="entry name" value="Ank"/>
    <property type="match status" value="1"/>
</dbReference>
<dbReference type="PROSITE" id="PS50088">
    <property type="entry name" value="ANK_REPEAT"/>
    <property type="match status" value="5"/>
</dbReference>
<dbReference type="OrthoDB" id="7464126at2759"/>
<dbReference type="Gene3D" id="1.25.40.20">
    <property type="entry name" value="Ankyrin repeat-containing domain"/>
    <property type="match status" value="2"/>
</dbReference>
<dbReference type="InterPro" id="IPR036770">
    <property type="entry name" value="Ankyrin_rpt-contain_sf"/>
</dbReference>
<evidence type="ECO:0000313" key="4">
    <source>
        <dbReference type="EMBL" id="KAF7341405.1"/>
    </source>
</evidence>
<dbReference type="PROSITE" id="PS50297">
    <property type="entry name" value="ANK_REP_REGION"/>
    <property type="match status" value="3"/>
</dbReference>
<evidence type="ECO:0000256" key="2">
    <source>
        <dbReference type="PROSITE-ProRule" id="PRU00023"/>
    </source>
</evidence>
<organism evidence="4 5">
    <name type="scientific">Mycena venus</name>
    <dbReference type="NCBI Taxonomy" id="2733690"/>
    <lineage>
        <taxon>Eukaryota</taxon>
        <taxon>Fungi</taxon>
        <taxon>Dikarya</taxon>
        <taxon>Basidiomycota</taxon>
        <taxon>Agaricomycotina</taxon>
        <taxon>Agaricomycetes</taxon>
        <taxon>Agaricomycetidae</taxon>
        <taxon>Agaricales</taxon>
        <taxon>Marasmiineae</taxon>
        <taxon>Mycenaceae</taxon>
        <taxon>Mycena</taxon>
    </lineage>
</organism>
<dbReference type="PANTHER" id="PTHR10039">
    <property type="entry name" value="AMELOGENIN"/>
    <property type="match status" value="1"/>
</dbReference>